<name>A0A162F1G1_9CRUS</name>
<proteinExistence type="predicted"/>
<accession>A0A162F1G1</accession>
<sequence>MITHLASITGPANVVIRTSDTDVLVVALGNIDKIKSGVKVFLELGLASKNTLRFIEVISLSQKLGPRLCKSLSGFHAFTGCDYTPSFAYKGKVKPFAILQKKIDAQNAFGKLGYVEMLPDPTINCIEKFVCEIAAVANPTVFSPLKNGWILDDQRYSIHWFEGDVTPPTLDSMACDNEKDDNRDSDNDLENDRESCTDSSDSDSNNSDEN</sequence>
<keyword evidence="3" id="KW-1185">Reference proteome</keyword>
<reference evidence="2 3" key="1">
    <citation type="submission" date="2016-03" db="EMBL/GenBank/DDBJ databases">
        <title>EvidentialGene: Evidence-directed Construction of Genes on Genomes.</title>
        <authorList>
            <person name="Gilbert D.G."/>
            <person name="Choi J.-H."/>
            <person name="Mockaitis K."/>
            <person name="Colbourne J."/>
            <person name="Pfrender M."/>
        </authorList>
    </citation>
    <scope>NUCLEOTIDE SEQUENCE [LARGE SCALE GENOMIC DNA]</scope>
    <source>
        <strain evidence="2 3">Xinb3</strain>
        <tissue evidence="2">Complete organism</tissue>
    </source>
</reference>
<feature type="compositionally biased region" description="Basic and acidic residues" evidence="1">
    <location>
        <begin position="176"/>
        <end position="196"/>
    </location>
</feature>
<gene>
    <name evidence="2" type="ORF">APZ42_003797</name>
</gene>
<evidence type="ECO:0000313" key="3">
    <source>
        <dbReference type="Proteomes" id="UP000076858"/>
    </source>
</evidence>
<evidence type="ECO:0000313" key="2">
    <source>
        <dbReference type="EMBL" id="KZS00063.1"/>
    </source>
</evidence>
<dbReference type="AlphaFoldDB" id="A0A162F1G1"/>
<organism evidence="2 3">
    <name type="scientific">Daphnia magna</name>
    <dbReference type="NCBI Taxonomy" id="35525"/>
    <lineage>
        <taxon>Eukaryota</taxon>
        <taxon>Metazoa</taxon>
        <taxon>Ecdysozoa</taxon>
        <taxon>Arthropoda</taxon>
        <taxon>Crustacea</taxon>
        <taxon>Branchiopoda</taxon>
        <taxon>Diplostraca</taxon>
        <taxon>Cladocera</taxon>
        <taxon>Anomopoda</taxon>
        <taxon>Daphniidae</taxon>
        <taxon>Daphnia</taxon>
    </lineage>
</organism>
<protein>
    <submittedName>
        <fullName evidence="2">Uncharacterized protein</fullName>
    </submittedName>
</protein>
<evidence type="ECO:0000256" key="1">
    <source>
        <dbReference type="SAM" id="MobiDB-lite"/>
    </source>
</evidence>
<dbReference type="EMBL" id="LRGB01011757">
    <property type="protein sequence ID" value="KZS00063.1"/>
    <property type="molecule type" value="Genomic_DNA"/>
</dbReference>
<feature type="region of interest" description="Disordered" evidence="1">
    <location>
        <begin position="171"/>
        <end position="210"/>
    </location>
</feature>
<feature type="compositionally biased region" description="Low complexity" evidence="1">
    <location>
        <begin position="198"/>
        <end position="210"/>
    </location>
</feature>
<dbReference type="Proteomes" id="UP000076858">
    <property type="component" value="Unassembled WGS sequence"/>
</dbReference>
<comment type="caution">
    <text evidence="2">The sequence shown here is derived from an EMBL/GenBank/DDBJ whole genome shotgun (WGS) entry which is preliminary data.</text>
</comment>